<evidence type="ECO:0000313" key="1">
    <source>
        <dbReference type="EMBL" id="QFS48293.1"/>
    </source>
</evidence>
<reference evidence="1 2" key="1">
    <citation type="submission" date="2019-10" db="EMBL/GenBank/DDBJ databases">
        <title>Genomic and transcriptomic insights into the perfect genentic adaptation of a filamentous nitrogen-fixing cyanobacterium to rice fields.</title>
        <authorList>
            <person name="Chen Z."/>
        </authorList>
    </citation>
    <scope>NUCLEOTIDE SEQUENCE [LARGE SCALE GENOMIC DNA]</scope>
    <source>
        <strain evidence="1">CCNUC1</strain>
    </source>
</reference>
<name>A0A5P8W695_9NOSO</name>
<proteinExistence type="predicted"/>
<organism evidence="1 2">
    <name type="scientific">Nostoc sphaeroides CCNUC1</name>
    <dbReference type="NCBI Taxonomy" id="2653204"/>
    <lineage>
        <taxon>Bacteria</taxon>
        <taxon>Bacillati</taxon>
        <taxon>Cyanobacteriota</taxon>
        <taxon>Cyanophyceae</taxon>
        <taxon>Nostocales</taxon>
        <taxon>Nostocaceae</taxon>
        <taxon>Nostoc</taxon>
    </lineage>
</organism>
<gene>
    <name evidence="1" type="ORF">GXM_05785</name>
</gene>
<dbReference type="Proteomes" id="UP000326678">
    <property type="component" value="Chromosome Gxm1"/>
</dbReference>
<evidence type="ECO:0000313" key="2">
    <source>
        <dbReference type="Proteomes" id="UP000326678"/>
    </source>
</evidence>
<keyword evidence="2" id="KW-1185">Reference proteome</keyword>
<accession>A0A5P8W695</accession>
<dbReference type="EMBL" id="CP045226">
    <property type="protein sequence ID" value="QFS48293.1"/>
    <property type="molecule type" value="Genomic_DNA"/>
</dbReference>
<dbReference type="AlphaFoldDB" id="A0A5P8W695"/>
<protein>
    <submittedName>
        <fullName evidence="1">Uncharacterized protein</fullName>
    </submittedName>
</protein>
<dbReference type="KEGG" id="nsh:GXM_05785"/>
<sequence>MKHIGFYLVWQCFLIRHEAMSTTVTERSRSAGVAAAPDLKTRNS</sequence>